<accession>A0A7K0IES0</accession>
<organism evidence="1 2">
    <name type="scientific">Gordonibacter urolithinfaciens</name>
    <dbReference type="NCBI Taxonomy" id="1335613"/>
    <lineage>
        <taxon>Bacteria</taxon>
        <taxon>Bacillati</taxon>
        <taxon>Actinomycetota</taxon>
        <taxon>Coriobacteriia</taxon>
        <taxon>Eggerthellales</taxon>
        <taxon>Eggerthellaceae</taxon>
        <taxon>Gordonibacter</taxon>
    </lineage>
</organism>
<evidence type="ECO:0000313" key="1">
    <source>
        <dbReference type="EMBL" id="MSA96000.1"/>
    </source>
</evidence>
<dbReference type="AlphaFoldDB" id="A0A7K0IES0"/>
<dbReference type="Proteomes" id="UP000462865">
    <property type="component" value="Unassembled WGS sequence"/>
</dbReference>
<gene>
    <name evidence="1" type="ORF">GKG38_13250</name>
</gene>
<protein>
    <submittedName>
        <fullName evidence="1">Uncharacterized protein</fullName>
    </submittedName>
</protein>
<proteinExistence type="predicted"/>
<sequence>MTAWSRAGSSYVCECRPGYEAVVELSGACAYAAPWGTVERAEGAVLTVVEQATGLAVAKRLRIAGATSPGDVDDVARRVSDARIGEEAAKAEDLATRGWHLDGPAGILSVAARGSRAAAEHPLSLGRLGGAPGG</sequence>
<dbReference type="RefSeq" id="WP_154270803.1">
    <property type="nucleotide sequence ID" value="NZ_WKZA01000090.1"/>
</dbReference>
<name>A0A7K0IES0_9ACTN</name>
<comment type="caution">
    <text evidence="1">The sequence shown here is derived from an EMBL/GenBank/DDBJ whole genome shotgun (WGS) entry which is preliminary data.</text>
</comment>
<evidence type="ECO:0000313" key="2">
    <source>
        <dbReference type="Proteomes" id="UP000462865"/>
    </source>
</evidence>
<dbReference type="EMBL" id="WKZA01000090">
    <property type="protein sequence ID" value="MSA96000.1"/>
    <property type="molecule type" value="Genomic_DNA"/>
</dbReference>
<reference evidence="1 2" key="1">
    <citation type="journal article" date="2019" name="Nat. Med.">
        <title>A library of human gut bacterial isolates paired with longitudinal multiomics data enables mechanistic microbiome research.</title>
        <authorList>
            <person name="Poyet M."/>
            <person name="Groussin M."/>
            <person name="Gibbons S.M."/>
            <person name="Avila-Pacheco J."/>
            <person name="Jiang X."/>
            <person name="Kearney S.M."/>
            <person name="Perrotta A.R."/>
            <person name="Berdy B."/>
            <person name="Zhao S."/>
            <person name="Lieberman T.D."/>
            <person name="Swanson P.K."/>
            <person name="Smith M."/>
            <person name="Roesemann S."/>
            <person name="Alexander J.E."/>
            <person name="Rich S.A."/>
            <person name="Livny J."/>
            <person name="Vlamakis H."/>
            <person name="Clish C."/>
            <person name="Bullock K."/>
            <person name="Deik A."/>
            <person name="Scott J."/>
            <person name="Pierce K.A."/>
            <person name="Xavier R.J."/>
            <person name="Alm E.J."/>
        </authorList>
    </citation>
    <scope>NUCLEOTIDE SEQUENCE [LARGE SCALE GENOMIC DNA]</scope>
    <source>
        <strain evidence="1 2">BIOML-A1</strain>
    </source>
</reference>
<feature type="non-terminal residue" evidence="1">
    <location>
        <position position="134"/>
    </location>
</feature>